<dbReference type="Proteomes" id="UP000824281">
    <property type="component" value="Chromosome"/>
</dbReference>
<evidence type="ECO:0000313" key="1">
    <source>
        <dbReference type="EMBL" id="QZD91290.1"/>
    </source>
</evidence>
<keyword evidence="2" id="KW-1185">Reference proteome</keyword>
<reference evidence="1 2" key="1">
    <citation type="submission" date="2021-08" db="EMBL/GenBank/DDBJ databases">
        <title>Comparative Genomics Analysis of the Genus Qipengyuania Reveals Extensive Genetic Diversity and Metabolic Versatility, Including the Description of Fifteen Novel Species.</title>
        <authorList>
            <person name="Liu Y."/>
        </authorList>
    </citation>
    <scope>NUCLEOTIDE SEQUENCE [LARGE SCALE GENOMIC DNA]</scope>
    <source>
        <strain evidence="1 2">1NDH13</strain>
    </source>
</reference>
<organism evidence="1 2">
    <name type="scientific">Qipengyuania aurantiaca</name>
    <dbReference type="NCBI Taxonomy" id="2867233"/>
    <lineage>
        <taxon>Bacteria</taxon>
        <taxon>Pseudomonadati</taxon>
        <taxon>Pseudomonadota</taxon>
        <taxon>Alphaproteobacteria</taxon>
        <taxon>Sphingomonadales</taxon>
        <taxon>Erythrobacteraceae</taxon>
        <taxon>Qipengyuania</taxon>
    </lineage>
</organism>
<gene>
    <name evidence="1" type="ORF">K3148_03085</name>
</gene>
<evidence type="ECO:0000313" key="2">
    <source>
        <dbReference type="Proteomes" id="UP000824281"/>
    </source>
</evidence>
<dbReference type="RefSeq" id="WP_221426741.1">
    <property type="nucleotide sequence ID" value="NZ_CP081295.1"/>
</dbReference>
<accession>A0ABX8ZQJ7</accession>
<sequence length="76" mass="8012">MHFAIDWADGSALSFGEIKAESVGRSARAFAKVAGQEYAEMCDKNGVAQLPDASDAEIESDIRVPILSGGLDVQTP</sequence>
<dbReference type="EMBL" id="CP081295">
    <property type="protein sequence ID" value="QZD91290.1"/>
    <property type="molecule type" value="Genomic_DNA"/>
</dbReference>
<evidence type="ECO:0008006" key="3">
    <source>
        <dbReference type="Google" id="ProtNLM"/>
    </source>
</evidence>
<name>A0ABX8ZQJ7_9SPHN</name>
<proteinExistence type="predicted"/>
<protein>
    <recommendedName>
        <fullName evidence="3">DUF1488 family protein</fullName>
    </recommendedName>
</protein>